<feature type="compositionally biased region" description="Polar residues" evidence="1">
    <location>
        <begin position="13"/>
        <end position="35"/>
    </location>
</feature>
<feature type="region of interest" description="Disordered" evidence="1">
    <location>
        <begin position="1"/>
        <end position="57"/>
    </location>
</feature>
<comment type="caution">
    <text evidence="2">The sequence shown here is derived from an EMBL/GenBank/DDBJ whole genome shotgun (WGS) entry which is preliminary data.</text>
</comment>
<name>A0A9W7XDV4_9POAL</name>
<keyword evidence="3" id="KW-1185">Reference proteome</keyword>
<proteinExistence type="predicted"/>
<protein>
    <submittedName>
        <fullName evidence="2">Uncharacterized protein</fullName>
    </submittedName>
</protein>
<organism evidence="2 3">
    <name type="scientific">Paspalum vaginatum</name>
    <name type="common">seashore paspalum</name>
    <dbReference type="NCBI Taxonomy" id="158149"/>
    <lineage>
        <taxon>Eukaryota</taxon>
        <taxon>Viridiplantae</taxon>
        <taxon>Streptophyta</taxon>
        <taxon>Embryophyta</taxon>
        <taxon>Tracheophyta</taxon>
        <taxon>Spermatophyta</taxon>
        <taxon>Magnoliopsida</taxon>
        <taxon>Liliopsida</taxon>
        <taxon>Poales</taxon>
        <taxon>Poaceae</taxon>
        <taxon>PACMAD clade</taxon>
        <taxon>Panicoideae</taxon>
        <taxon>Andropogonodae</taxon>
        <taxon>Paspaleae</taxon>
        <taxon>Paspalinae</taxon>
        <taxon>Paspalum</taxon>
    </lineage>
</organism>
<evidence type="ECO:0000313" key="3">
    <source>
        <dbReference type="Proteomes" id="UP001164776"/>
    </source>
</evidence>
<evidence type="ECO:0000313" key="2">
    <source>
        <dbReference type="EMBL" id="KAJ1256832.1"/>
    </source>
</evidence>
<dbReference type="Proteomes" id="UP001164776">
    <property type="component" value="Unassembled WGS sequence"/>
</dbReference>
<sequence length="176" mass="19773">MVVVEANPAAESVQVQEGASEESQGSKVQLSSGTAAKQRHASYLYKAPTSSKSKANPKVNKSIVEMLRKTPEVVDERRKGCSQPTIPARMKSKEEKDHVDMQWALWFYECGIRFNAAAARQFQVAVEATAQFGSGYKPPSPNQFGQPLLKEAMKLTSTMREDHERLWLHAYVRWMV</sequence>
<dbReference type="OrthoDB" id="682192at2759"/>
<accession>A0A9W7XDV4</accession>
<dbReference type="AlphaFoldDB" id="A0A9W7XDV4"/>
<dbReference type="EMBL" id="MU629466">
    <property type="protein sequence ID" value="KAJ1256832.1"/>
    <property type="molecule type" value="Genomic_DNA"/>
</dbReference>
<gene>
    <name evidence="2" type="ORF">BS78_K290800</name>
</gene>
<evidence type="ECO:0000256" key="1">
    <source>
        <dbReference type="SAM" id="MobiDB-lite"/>
    </source>
</evidence>
<reference evidence="2 3" key="1">
    <citation type="submission" date="2022-10" db="EMBL/GenBank/DDBJ databases">
        <title>WGS assembly of Paspalum vaginatum 540-79.</title>
        <authorList>
            <person name="Sun G."/>
            <person name="Wase N."/>
            <person name="Shu S."/>
            <person name="Jenkins J."/>
            <person name="Zhou B."/>
            <person name="Torres-Rodriguez J."/>
            <person name="Chen C."/>
            <person name="Sandor L."/>
            <person name="Plott C."/>
            <person name="Yoshinga Y."/>
            <person name="Daum C."/>
            <person name="Qi P."/>
            <person name="Barry K."/>
            <person name="Lipzen A."/>
            <person name="Berry L."/>
            <person name="Pedersen C."/>
            <person name="Gottilla T."/>
            <person name="Foltz A."/>
            <person name="Yu H."/>
            <person name="O'Malley R."/>
            <person name="Zhang C."/>
            <person name="Devos K."/>
            <person name="Sigmon B."/>
            <person name="Yu B."/>
            <person name="Obata T."/>
            <person name="Schmutz J."/>
            <person name="Schnable J."/>
        </authorList>
    </citation>
    <scope>NUCLEOTIDE SEQUENCE [LARGE SCALE GENOMIC DNA]</scope>
    <source>
        <strain evidence="3">cv. 540-79</strain>
    </source>
</reference>